<dbReference type="Pfam" id="PF00033">
    <property type="entry name" value="Cytochrome_B"/>
    <property type="match status" value="1"/>
</dbReference>
<keyword evidence="8 17" id="KW-0479">Metal-binding</keyword>
<evidence type="ECO:0000256" key="17">
    <source>
        <dbReference type="PIRSR" id="PIRSR038885-2"/>
    </source>
</evidence>
<dbReference type="PROSITE" id="PS51002">
    <property type="entry name" value="CYTB_NTER"/>
    <property type="match status" value="1"/>
</dbReference>
<evidence type="ECO:0000256" key="16">
    <source>
        <dbReference type="PIRSR" id="PIRSR038885-1"/>
    </source>
</evidence>
<dbReference type="PIRSF" id="PIRSF038885">
    <property type="entry name" value="COB"/>
    <property type="match status" value="1"/>
</dbReference>
<evidence type="ECO:0000256" key="2">
    <source>
        <dbReference type="ARBA" id="ARBA00004448"/>
    </source>
</evidence>
<name>I6M1A1_9BILA</name>
<gene>
    <name evidence="21" type="primary">CYTB</name>
</gene>
<keyword evidence="9" id="KW-0999">Mitochondrion inner membrane</keyword>
<evidence type="ECO:0000256" key="5">
    <source>
        <dbReference type="ARBA" id="ARBA00022617"/>
    </source>
</evidence>
<evidence type="ECO:0000256" key="14">
    <source>
        <dbReference type="ARBA" id="ARBA00023128"/>
    </source>
</evidence>
<keyword evidence="5 17" id="KW-0349">Heme</keyword>
<evidence type="ECO:0000256" key="8">
    <source>
        <dbReference type="ARBA" id="ARBA00022723"/>
    </source>
</evidence>
<feature type="transmembrane region" description="Helical" evidence="18">
    <location>
        <begin position="16"/>
        <end position="42"/>
    </location>
</feature>
<feature type="transmembrane region" description="Helical" evidence="18">
    <location>
        <begin position="164"/>
        <end position="186"/>
    </location>
</feature>
<keyword evidence="6 18" id="KW-0679">Respiratory chain</keyword>
<dbReference type="GO" id="GO:0006122">
    <property type="term" value="P:mitochondrial electron transport, ubiquinol to cytochrome c"/>
    <property type="evidence" value="ECO:0007669"/>
    <property type="project" value="TreeGrafter"/>
</dbReference>
<comment type="similarity">
    <text evidence="18">Belongs to the cytochrome b family.</text>
</comment>
<dbReference type="CDD" id="cd00290">
    <property type="entry name" value="cytochrome_b_C"/>
    <property type="match status" value="1"/>
</dbReference>
<evidence type="ECO:0000256" key="10">
    <source>
        <dbReference type="ARBA" id="ARBA00022982"/>
    </source>
</evidence>
<evidence type="ECO:0000259" key="19">
    <source>
        <dbReference type="PROSITE" id="PS51002"/>
    </source>
</evidence>
<dbReference type="GO" id="GO:0046872">
    <property type="term" value="F:metal ion binding"/>
    <property type="evidence" value="ECO:0007669"/>
    <property type="project" value="UniProtKB-UniRule"/>
</dbReference>
<comment type="cofactor">
    <cofactor evidence="18">
        <name>heme b</name>
        <dbReference type="ChEBI" id="CHEBI:60344"/>
    </cofactor>
    <text evidence="18">Binds 2 heme groups non-covalently.</text>
</comment>
<evidence type="ECO:0000313" key="21">
    <source>
        <dbReference type="EMBL" id="AEH99610.1"/>
    </source>
</evidence>
<dbReference type="RefSeq" id="YP_006576081.1">
    <property type="nucleotide sequence ID" value="NC_018355.1"/>
</dbReference>
<feature type="transmembrane region" description="Helical" evidence="18">
    <location>
        <begin position="96"/>
        <end position="119"/>
    </location>
</feature>
<feature type="transmembrane region" description="Helical" evidence="18">
    <location>
        <begin position="269"/>
        <end position="289"/>
    </location>
</feature>
<feature type="transmembrane region" description="Helical" evidence="18">
    <location>
        <begin position="63"/>
        <end position="84"/>
    </location>
</feature>
<evidence type="ECO:0000256" key="4">
    <source>
        <dbReference type="ARBA" id="ARBA00022448"/>
    </source>
</evidence>
<feature type="binding site" description="axial binding residue" evidence="17">
    <location>
        <position position="83"/>
    </location>
    <ligand>
        <name>heme b</name>
        <dbReference type="ChEBI" id="CHEBI:60344"/>
        <label>b566</label>
    </ligand>
    <ligandPart>
        <name>Fe</name>
        <dbReference type="ChEBI" id="CHEBI:18248"/>
    </ligandPart>
</feature>
<keyword evidence="15 18" id="KW-0472">Membrane</keyword>
<proteinExistence type="inferred from homology"/>
<protein>
    <recommendedName>
        <fullName evidence="3 18">Cytochrome b</fullName>
    </recommendedName>
</protein>
<keyword evidence="11 18" id="KW-1133">Transmembrane helix</keyword>
<dbReference type="GO" id="GO:0016491">
    <property type="term" value="F:oxidoreductase activity"/>
    <property type="evidence" value="ECO:0007669"/>
    <property type="project" value="UniProtKB-UniRule"/>
</dbReference>
<dbReference type="AlphaFoldDB" id="I6M1A1"/>
<dbReference type="SUPFAM" id="SSF81342">
    <property type="entry name" value="Transmembrane di-heme cytochromes"/>
    <property type="match status" value="1"/>
</dbReference>
<comment type="cofactor">
    <cofactor evidence="17">
        <name>heme</name>
        <dbReference type="ChEBI" id="CHEBI:30413"/>
    </cofactor>
    <text evidence="17">Binds 2 heme groups non-covalently.</text>
</comment>
<dbReference type="EMBL" id="JF957859">
    <property type="protein sequence ID" value="AEH99610.1"/>
    <property type="molecule type" value="Genomic_DNA"/>
</dbReference>
<keyword evidence="13" id="KW-0830">Ubiquinone</keyword>
<keyword evidence="14 18" id="KW-0496">Mitochondrion</keyword>
<dbReference type="GeneID" id="13435417"/>
<dbReference type="InterPro" id="IPR036150">
    <property type="entry name" value="Cyt_b/b6_C_sf"/>
</dbReference>
<dbReference type="PROSITE" id="PS51003">
    <property type="entry name" value="CYTB_CTER"/>
    <property type="match status" value="1"/>
</dbReference>
<dbReference type="InterPro" id="IPR005798">
    <property type="entry name" value="Cyt_b/b6_C"/>
</dbReference>
<comment type="function">
    <text evidence="1 18">Component of the ubiquinol-cytochrome c reductase complex (complex III or cytochrome b-c1 complex) that is part of the mitochondrial respiratory chain. The b-c1 complex mediates electron transfer from ubiquinol to cytochrome c. Contributes to the generation of a proton gradient across the mitochondrial membrane that is then used for ATP synthesis.</text>
</comment>
<dbReference type="CTD" id="4519"/>
<feature type="binding site" evidence="16">
    <location>
        <position position="187"/>
    </location>
    <ligand>
        <name>a ubiquinone</name>
        <dbReference type="ChEBI" id="CHEBI:16389"/>
    </ligand>
</feature>
<keyword evidence="12 17" id="KW-0408">Iron</keyword>
<feature type="transmembrane region" description="Helical" evidence="18">
    <location>
        <begin position="332"/>
        <end position="350"/>
    </location>
</feature>
<evidence type="ECO:0000256" key="1">
    <source>
        <dbReference type="ARBA" id="ARBA00002566"/>
    </source>
</evidence>
<dbReference type="InterPro" id="IPR027387">
    <property type="entry name" value="Cytb/b6-like_sf"/>
</dbReference>
<dbReference type="InterPro" id="IPR005797">
    <property type="entry name" value="Cyt_b/b6_N"/>
</dbReference>
<keyword evidence="4 18" id="KW-0813">Transport</keyword>
<feature type="binding site" description="axial binding residue" evidence="17">
    <location>
        <position position="69"/>
    </location>
    <ligand>
        <name>heme b</name>
        <dbReference type="ChEBI" id="CHEBI:60344"/>
        <label>b562</label>
    </ligand>
    <ligandPart>
        <name>Fe</name>
        <dbReference type="ChEBI" id="CHEBI:18248"/>
    </ligandPart>
</feature>
<evidence type="ECO:0000256" key="15">
    <source>
        <dbReference type="ARBA" id="ARBA00023136"/>
    </source>
</evidence>
<dbReference type="GO" id="GO:0008121">
    <property type="term" value="F:quinol-cytochrome-c reductase activity"/>
    <property type="evidence" value="ECO:0007669"/>
    <property type="project" value="InterPro"/>
</dbReference>
<comment type="subcellular location">
    <subcellularLocation>
        <location evidence="2">Mitochondrion inner membrane</location>
        <topology evidence="2">Multi-pass membrane protein</topology>
    </subcellularLocation>
</comment>
<dbReference type="CDD" id="cd00284">
    <property type="entry name" value="Cytochrome_b_N"/>
    <property type="match status" value="1"/>
</dbReference>
<dbReference type="InterPro" id="IPR048259">
    <property type="entry name" value="Cytochrome_b_N_euk/bac"/>
</dbReference>
<evidence type="ECO:0000259" key="20">
    <source>
        <dbReference type="PROSITE" id="PS51003"/>
    </source>
</evidence>
<dbReference type="Gene3D" id="1.20.810.10">
    <property type="entry name" value="Cytochrome Bc1 Complex, Chain C"/>
    <property type="match status" value="1"/>
</dbReference>
<evidence type="ECO:0000256" key="12">
    <source>
        <dbReference type="ARBA" id="ARBA00023004"/>
    </source>
</evidence>
<feature type="domain" description="Cytochrome b/b6 C-terminal region profile" evidence="20">
    <location>
        <begin position="195"/>
        <end position="351"/>
    </location>
</feature>
<dbReference type="GO" id="GO:0005743">
    <property type="term" value="C:mitochondrial inner membrane"/>
    <property type="evidence" value="ECO:0007669"/>
    <property type="project" value="UniProtKB-SubCell"/>
</dbReference>
<dbReference type="InterPro" id="IPR016174">
    <property type="entry name" value="Di-haem_cyt_TM"/>
</dbReference>
<feature type="binding site" description="axial binding residue" evidence="17">
    <location>
        <position position="182"/>
    </location>
    <ligand>
        <name>heme b</name>
        <dbReference type="ChEBI" id="CHEBI:60344"/>
        <label>b566</label>
    </ligand>
    <ligandPart>
        <name>Fe</name>
        <dbReference type="ChEBI" id="CHEBI:18248"/>
    </ligandPart>
</feature>
<reference evidence="21" key="1">
    <citation type="journal article" date="2012" name="Comp. Biochem. Physiol. Part D Genomics Proteomics">
        <title>Complete mitochondrial genome of Membranipora grandicella (Bryozoa: Cheilostomatida) determined with next-generation sequencing: The first representative of the suborder Malacostegina.</title>
        <authorList>
            <person name="Shen X."/>
            <person name="Tian M."/>
            <person name="Meng X."/>
            <person name="Liu H."/>
            <person name="Cheng H."/>
            <person name="Zhu C."/>
            <person name="Zhao F."/>
        </authorList>
    </citation>
    <scope>NUCLEOTIDE SEQUENCE</scope>
</reference>
<feature type="domain" description="Cytochrome b/b6 N-terminal region profile" evidence="19">
    <location>
        <begin position="1"/>
        <end position="195"/>
    </location>
</feature>
<evidence type="ECO:0000256" key="7">
    <source>
        <dbReference type="ARBA" id="ARBA00022692"/>
    </source>
</evidence>
<accession>I6M1A1</accession>
<evidence type="ECO:0000256" key="11">
    <source>
        <dbReference type="ARBA" id="ARBA00022989"/>
    </source>
</evidence>
<organism evidence="21">
    <name type="scientific">Membranipora grandicella</name>
    <dbReference type="NCBI Taxonomy" id="192923"/>
    <lineage>
        <taxon>Eukaryota</taxon>
        <taxon>Metazoa</taxon>
        <taxon>Spiralia</taxon>
        <taxon>Lophotrochozoa</taxon>
        <taxon>Bryozoa</taxon>
        <taxon>Gymnolaemata</taxon>
        <taxon>Cheilostomatida</taxon>
        <taxon>Malacostegina</taxon>
        <taxon>Membraniporoidea</taxon>
        <taxon>Membraniporidae</taxon>
        <taxon>Membranipora</taxon>
    </lineage>
</organism>
<dbReference type="SUPFAM" id="SSF81648">
    <property type="entry name" value="a domain/subunit of cytochrome bc1 complex (Ubiquinol-cytochrome c reductase)"/>
    <property type="match status" value="1"/>
</dbReference>
<sequence length="351" mass="40442">MKHLTDLACPKNISSFWSFGSLLGLCLATQIATGIFLAMYYASDVSLAFDSVTYISRDVSNGWLIRSIHANSASFFFMAFYLHIGRGIYYSSYTMWKTWVSGVTLFLLAIVTAFMGYVLPWGQMSYWAATVITNLVSTVPYVGQDLVIWLWGGFSVNNATLVRFYALHFLMPFVMAAGSLAHIFFLHEKGSSNPIGMCKYDYIKFHPYFTYKDLTGFMILWMLMGSVVMFYPNMFIDPENFMKANPLVTPTHIQPEWYFLPMYAILRSVPNKLGGVIALLMSVAILYFLPLCKPKYTVKMFYTQIMFWWFCSMFSILLWIGSKPVEYPFETIGQIFSIFYFLYFSTLFVLN</sequence>
<keyword evidence="10 18" id="KW-0249">Electron transport</keyword>
<evidence type="ECO:0000256" key="6">
    <source>
        <dbReference type="ARBA" id="ARBA00022660"/>
    </source>
</evidence>
<evidence type="ECO:0000256" key="9">
    <source>
        <dbReference type="ARBA" id="ARBA00022792"/>
    </source>
</evidence>
<dbReference type="InterPro" id="IPR048260">
    <property type="entry name" value="Cytochrome_b_C_euk/bac"/>
</dbReference>
<dbReference type="PANTHER" id="PTHR19271">
    <property type="entry name" value="CYTOCHROME B"/>
    <property type="match status" value="1"/>
</dbReference>
<evidence type="ECO:0000256" key="18">
    <source>
        <dbReference type="RuleBase" id="RU362117"/>
    </source>
</evidence>
<dbReference type="InterPro" id="IPR030689">
    <property type="entry name" value="Cytochrome_b"/>
</dbReference>
<dbReference type="Pfam" id="PF00032">
    <property type="entry name" value="Cytochrom_B_C"/>
    <property type="match status" value="1"/>
</dbReference>
<dbReference type="PANTHER" id="PTHR19271:SF16">
    <property type="entry name" value="CYTOCHROME B"/>
    <property type="match status" value="1"/>
</dbReference>
<dbReference type="GO" id="GO:0045275">
    <property type="term" value="C:respiratory chain complex III"/>
    <property type="evidence" value="ECO:0007669"/>
    <property type="project" value="InterPro"/>
</dbReference>
<evidence type="ECO:0000256" key="3">
    <source>
        <dbReference type="ARBA" id="ARBA00013531"/>
    </source>
</evidence>
<feature type="binding site" description="axial binding residue" evidence="17">
    <location>
        <position position="168"/>
    </location>
    <ligand>
        <name>heme b</name>
        <dbReference type="ChEBI" id="CHEBI:60344"/>
        <label>b562</label>
    </ligand>
    <ligandPart>
        <name>Fe</name>
        <dbReference type="ChEBI" id="CHEBI:18248"/>
    </ligandPart>
</feature>
<feature type="transmembrane region" description="Helical" evidence="18">
    <location>
        <begin position="301"/>
        <end position="320"/>
    </location>
</feature>
<geneLocation type="mitochondrion" evidence="21"/>
<keyword evidence="7 18" id="KW-0812">Transmembrane</keyword>
<feature type="transmembrane region" description="Helical" evidence="18">
    <location>
        <begin position="214"/>
        <end position="232"/>
    </location>
</feature>
<evidence type="ECO:0000256" key="13">
    <source>
        <dbReference type="ARBA" id="ARBA00023075"/>
    </source>
</evidence>